<sequence length="137" mass="15590">MRHPDLPERRYLNQELLCWGCGARIEDEPMPLSTYAACRQCRAQLHTCRMCRNWNPRLHSDCDEPRAESVSDRERANFCDWFVLQPDGYSPVDSKLSAASRSELDKLFGDETVSDKSALPDHARSKLDDLFGGGQDG</sequence>
<dbReference type="AlphaFoldDB" id="A0A382A4D9"/>
<organism evidence="2">
    <name type="scientific">marine metagenome</name>
    <dbReference type="NCBI Taxonomy" id="408172"/>
    <lineage>
        <taxon>unclassified sequences</taxon>
        <taxon>metagenomes</taxon>
        <taxon>ecological metagenomes</taxon>
    </lineage>
</organism>
<reference evidence="2" key="1">
    <citation type="submission" date="2018-05" db="EMBL/GenBank/DDBJ databases">
        <authorList>
            <person name="Lanie J.A."/>
            <person name="Ng W.-L."/>
            <person name="Kazmierczak K.M."/>
            <person name="Andrzejewski T.M."/>
            <person name="Davidsen T.M."/>
            <person name="Wayne K.J."/>
            <person name="Tettelin H."/>
            <person name="Glass J.I."/>
            <person name="Rusch D."/>
            <person name="Podicherti R."/>
            <person name="Tsui H.-C.T."/>
            <person name="Winkler M.E."/>
        </authorList>
    </citation>
    <scope>NUCLEOTIDE SEQUENCE</scope>
</reference>
<evidence type="ECO:0000313" key="2">
    <source>
        <dbReference type="EMBL" id="SVA96229.1"/>
    </source>
</evidence>
<evidence type="ECO:0000256" key="1">
    <source>
        <dbReference type="SAM" id="MobiDB-lite"/>
    </source>
</evidence>
<gene>
    <name evidence="2" type="ORF">METZ01_LOCUS149083</name>
</gene>
<name>A0A382A4D9_9ZZZZ</name>
<proteinExistence type="predicted"/>
<dbReference type="EMBL" id="UINC01023814">
    <property type="protein sequence ID" value="SVA96229.1"/>
    <property type="molecule type" value="Genomic_DNA"/>
</dbReference>
<feature type="region of interest" description="Disordered" evidence="1">
    <location>
        <begin position="115"/>
        <end position="137"/>
    </location>
</feature>
<accession>A0A382A4D9</accession>
<protein>
    <submittedName>
        <fullName evidence="2">Uncharacterized protein</fullName>
    </submittedName>
</protein>
<feature type="compositionally biased region" description="Basic and acidic residues" evidence="1">
    <location>
        <begin position="118"/>
        <end position="129"/>
    </location>
</feature>